<sequence>MMDGLIAIVLAAGLGTRMNSDGQKVLKQLKGRSMLFYIISRLKKLNLTRIIVIIGYQGNEVEEELTGEKVEFVKQEQLLGTGHAVRQVEPFLSSYQDDILVLCGDAPLLTLSTLKNLIATHREEEAAGTILTANFPDPTGYGRILRNGDTSVEGIIEEADASSKERLIKEINAGVYVFRKGPLFTALSEIKPDNIKKEYYLTDAVRILKKSGGKISSFRTDNPDEVLGINNKEDLIRAEKILKGRFASAQ</sequence>
<dbReference type="InterPro" id="IPR029044">
    <property type="entry name" value="Nucleotide-diphossugar_trans"/>
</dbReference>
<comment type="catalytic activity">
    <reaction evidence="6">
        <text>alpha-D-glucosamine 1-phosphate + acetyl-CoA = N-acetyl-alpha-D-glucosamine 1-phosphate + CoA + H(+)</text>
        <dbReference type="Rhea" id="RHEA:13725"/>
        <dbReference type="ChEBI" id="CHEBI:15378"/>
        <dbReference type="ChEBI" id="CHEBI:57287"/>
        <dbReference type="ChEBI" id="CHEBI:57288"/>
        <dbReference type="ChEBI" id="CHEBI:57776"/>
        <dbReference type="ChEBI" id="CHEBI:58516"/>
        <dbReference type="EC" id="2.3.1.157"/>
    </reaction>
</comment>
<dbReference type="GO" id="GO:0019134">
    <property type="term" value="F:glucosamine-1-phosphate N-acetyltransferase activity"/>
    <property type="evidence" value="ECO:0007669"/>
    <property type="project" value="UniProtKB-EC"/>
</dbReference>
<dbReference type="GO" id="GO:0003977">
    <property type="term" value="F:UDP-N-acetylglucosamine diphosphorylase activity"/>
    <property type="evidence" value="ECO:0007669"/>
    <property type="project" value="UniProtKB-EC"/>
</dbReference>
<accession>A0A2M7GYZ7</accession>
<evidence type="ECO:0000256" key="7">
    <source>
        <dbReference type="ARBA" id="ARBA00048493"/>
    </source>
</evidence>
<dbReference type="AlphaFoldDB" id="A0A2M7GYZ7"/>
<gene>
    <name evidence="10" type="ORF">COW28_03185</name>
</gene>
<evidence type="ECO:0000256" key="3">
    <source>
        <dbReference type="ARBA" id="ARBA00022679"/>
    </source>
</evidence>
<evidence type="ECO:0000256" key="6">
    <source>
        <dbReference type="ARBA" id="ARBA00048247"/>
    </source>
</evidence>
<dbReference type="PANTHER" id="PTHR43584">
    <property type="entry name" value="NUCLEOTIDYL TRANSFERASE"/>
    <property type="match status" value="1"/>
</dbReference>
<evidence type="ECO:0000256" key="8">
    <source>
        <dbReference type="ARBA" id="ARBA00049628"/>
    </source>
</evidence>
<evidence type="ECO:0000313" key="10">
    <source>
        <dbReference type="EMBL" id="PIW33695.1"/>
    </source>
</evidence>
<proteinExistence type="inferred from homology"/>
<comment type="catalytic activity">
    <reaction evidence="7">
        <text>N-acetyl-alpha-D-glucosamine 1-phosphate + UTP + H(+) = UDP-N-acetyl-alpha-D-glucosamine + diphosphate</text>
        <dbReference type="Rhea" id="RHEA:13509"/>
        <dbReference type="ChEBI" id="CHEBI:15378"/>
        <dbReference type="ChEBI" id="CHEBI:33019"/>
        <dbReference type="ChEBI" id="CHEBI:46398"/>
        <dbReference type="ChEBI" id="CHEBI:57705"/>
        <dbReference type="ChEBI" id="CHEBI:57776"/>
        <dbReference type="EC" id="2.7.7.23"/>
    </reaction>
</comment>
<dbReference type="InterPro" id="IPR025877">
    <property type="entry name" value="MobA-like_NTP_Trfase"/>
</dbReference>
<protein>
    <submittedName>
        <fullName evidence="10">UDP-N-acetylglucosamine pyrophosphorylase</fullName>
    </submittedName>
</protein>
<dbReference type="PANTHER" id="PTHR43584:SF3">
    <property type="entry name" value="BIFUNCTIONAL PROTEIN GLMU"/>
    <property type="match status" value="1"/>
</dbReference>
<evidence type="ECO:0000256" key="5">
    <source>
        <dbReference type="ARBA" id="ARBA00023315"/>
    </source>
</evidence>
<keyword evidence="4" id="KW-0548">Nucleotidyltransferase</keyword>
<dbReference type="Gene3D" id="3.90.550.10">
    <property type="entry name" value="Spore Coat Polysaccharide Biosynthesis Protein SpsA, Chain A"/>
    <property type="match status" value="1"/>
</dbReference>
<dbReference type="EMBL" id="PFFY01000149">
    <property type="protein sequence ID" value="PIW33695.1"/>
    <property type="molecule type" value="Genomic_DNA"/>
</dbReference>
<keyword evidence="3" id="KW-0808">Transferase</keyword>
<dbReference type="CDD" id="cd02540">
    <property type="entry name" value="GT2_GlmU_N_bac"/>
    <property type="match status" value="1"/>
</dbReference>
<feature type="domain" description="MobA-like NTP transferase" evidence="9">
    <location>
        <begin position="7"/>
        <end position="134"/>
    </location>
</feature>
<dbReference type="Pfam" id="PF12804">
    <property type="entry name" value="NTP_transf_3"/>
    <property type="match status" value="1"/>
</dbReference>
<dbReference type="InterPro" id="IPR050065">
    <property type="entry name" value="GlmU-like"/>
</dbReference>
<dbReference type="SUPFAM" id="SSF53448">
    <property type="entry name" value="Nucleotide-diphospho-sugar transferases"/>
    <property type="match status" value="1"/>
</dbReference>
<comment type="similarity">
    <text evidence="1">In the C-terminal section; belongs to the transferase hexapeptide repeat family.</text>
</comment>
<keyword evidence="5" id="KW-0012">Acyltransferase</keyword>
<name>A0A2M7GYZ7_9BACT</name>
<dbReference type="Proteomes" id="UP000230025">
    <property type="component" value="Unassembled WGS sequence"/>
</dbReference>
<comment type="similarity">
    <text evidence="2">In the N-terminal section; belongs to the N-acetylglucosamine-1-phosphate uridyltransferase family.</text>
</comment>
<evidence type="ECO:0000256" key="1">
    <source>
        <dbReference type="ARBA" id="ARBA00007707"/>
    </source>
</evidence>
<evidence type="ECO:0000313" key="11">
    <source>
        <dbReference type="Proteomes" id="UP000230025"/>
    </source>
</evidence>
<comment type="function">
    <text evidence="8">Catalyzes the last two sequential reactions in the de novo biosynthetic pathway for UDP-N-acetylglucosamine (UDP-GlcNAc). The C-terminal domain catalyzes the transfer of acetyl group from acetyl coenzyme A to glucosamine-1-phosphate (GlcN-1-P) to produce N-acetylglucosamine-1-phosphate (GlcNAc-1-P), which is converted into UDP-GlcNAc by the transfer of uridine 5-monophosphate (from uridine 5-triphosphate), a reaction catalyzed by the N-terminal domain.</text>
</comment>
<comment type="caution">
    <text evidence="10">The sequence shown here is derived from an EMBL/GenBank/DDBJ whole genome shotgun (WGS) entry which is preliminary data.</text>
</comment>
<evidence type="ECO:0000256" key="2">
    <source>
        <dbReference type="ARBA" id="ARBA00007947"/>
    </source>
</evidence>
<reference evidence="11" key="1">
    <citation type="submission" date="2017-09" db="EMBL/GenBank/DDBJ databases">
        <title>Depth-based differentiation of microbial function through sediment-hosted aquifers and enrichment of novel symbionts in the deep terrestrial subsurface.</title>
        <authorList>
            <person name="Probst A.J."/>
            <person name="Ladd B."/>
            <person name="Jarett J.K."/>
            <person name="Geller-Mcgrath D.E."/>
            <person name="Sieber C.M.K."/>
            <person name="Emerson J.B."/>
            <person name="Anantharaman K."/>
            <person name="Thomas B.C."/>
            <person name="Malmstrom R."/>
            <person name="Stieglmeier M."/>
            <person name="Klingl A."/>
            <person name="Woyke T."/>
            <person name="Ryan C.M."/>
            <person name="Banfield J.F."/>
        </authorList>
    </citation>
    <scope>NUCLEOTIDE SEQUENCE [LARGE SCALE GENOMIC DNA]</scope>
</reference>
<evidence type="ECO:0000259" key="9">
    <source>
        <dbReference type="Pfam" id="PF12804"/>
    </source>
</evidence>
<evidence type="ECO:0000256" key="4">
    <source>
        <dbReference type="ARBA" id="ARBA00022695"/>
    </source>
</evidence>
<organism evidence="10 11">
    <name type="scientific">bacterium (Candidatus Ratteibacteria) CG15_BIG_FIL_POST_REV_8_21_14_020_41_12</name>
    <dbReference type="NCBI Taxonomy" id="2014291"/>
    <lineage>
        <taxon>Bacteria</taxon>
        <taxon>Candidatus Ratteibacteria</taxon>
    </lineage>
</organism>